<dbReference type="Pfam" id="PF02518">
    <property type="entry name" value="HATPase_c"/>
    <property type="match status" value="1"/>
</dbReference>
<keyword evidence="3" id="KW-0597">Phosphoprotein</keyword>
<evidence type="ECO:0000256" key="9">
    <source>
        <dbReference type="SAM" id="MobiDB-lite"/>
    </source>
</evidence>
<feature type="transmembrane region" description="Helical" evidence="10">
    <location>
        <begin position="144"/>
        <end position="164"/>
    </location>
</feature>
<organism evidence="13 14">
    <name type="scientific">Streptomyces longisporoflavus</name>
    <dbReference type="NCBI Taxonomy" id="28044"/>
    <lineage>
        <taxon>Bacteria</taxon>
        <taxon>Bacillati</taxon>
        <taxon>Actinomycetota</taxon>
        <taxon>Actinomycetes</taxon>
        <taxon>Kitasatosporales</taxon>
        <taxon>Streptomycetaceae</taxon>
        <taxon>Streptomyces</taxon>
    </lineage>
</organism>
<name>A0ABW7QIF6_9ACTN</name>
<dbReference type="GO" id="GO:0005840">
    <property type="term" value="C:ribosome"/>
    <property type="evidence" value="ECO:0007669"/>
    <property type="project" value="UniProtKB-KW"/>
</dbReference>
<keyword evidence="6 13" id="KW-0418">Kinase</keyword>
<dbReference type="PANTHER" id="PTHR24421:SF10">
    <property type="entry name" value="NITRATE_NITRITE SENSOR PROTEIN NARQ"/>
    <property type="match status" value="1"/>
</dbReference>
<keyword evidence="8" id="KW-0902">Two-component regulatory system</keyword>
<keyword evidence="7" id="KW-0067">ATP-binding</keyword>
<feature type="transmembrane region" description="Helical" evidence="10">
    <location>
        <begin position="43"/>
        <end position="61"/>
    </location>
</feature>
<evidence type="ECO:0000313" key="14">
    <source>
        <dbReference type="Proteomes" id="UP001610818"/>
    </source>
</evidence>
<evidence type="ECO:0000256" key="2">
    <source>
        <dbReference type="ARBA" id="ARBA00012438"/>
    </source>
</evidence>
<evidence type="ECO:0000256" key="5">
    <source>
        <dbReference type="ARBA" id="ARBA00022741"/>
    </source>
</evidence>
<feature type="transmembrane region" description="Helical" evidence="10">
    <location>
        <begin position="100"/>
        <end position="117"/>
    </location>
</feature>
<dbReference type="EMBL" id="JBIRGQ010000001">
    <property type="protein sequence ID" value="MFH8544747.1"/>
    <property type="molecule type" value="Genomic_DNA"/>
</dbReference>
<dbReference type="InterPro" id="IPR011712">
    <property type="entry name" value="Sig_transdc_His_kin_sub3_dim/P"/>
</dbReference>
<keyword evidence="10" id="KW-0472">Membrane</keyword>
<feature type="transmembrane region" description="Helical" evidence="10">
    <location>
        <begin position="12"/>
        <end position="31"/>
    </location>
</feature>
<dbReference type="InterPro" id="IPR036890">
    <property type="entry name" value="HATPase_C_sf"/>
</dbReference>
<dbReference type="Pfam" id="PF07730">
    <property type="entry name" value="HisKA_3"/>
    <property type="match status" value="1"/>
</dbReference>
<feature type="domain" description="Signal transduction histidine kinase subgroup 3 dimerisation and phosphoacceptor" evidence="12">
    <location>
        <begin position="194"/>
        <end position="258"/>
    </location>
</feature>
<dbReference type="CDD" id="cd16917">
    <property type="entry name" value="HATPase_UhpB-NarQ-NarX-like"/>
    <property type="match status" value="1"/>
</dbReference>
<comment type="caution">
    <text evidence="13">The sequence shown here is derived from an EMBL/GenBank/DDBJ whole genome shotgun (WGS) entry which is preliminary data.</text>
</comment>
<dbReference type="RefSeq" id="WP_397708840.1">
    <property type="nucleotide sequence ID" value="NZ_JBIRGN010000001.1"/>
</dbReference>
<evidence type="ECO:0000256" key="8">
    <source>
        <dbReference type="ARBA" id="ARBA00023012"/>
    </source>
</evidence>
<dbReference type="Gene3D" id="1.20.5.1930">
    <property type="match status" value="1"/>
</dbReference>
<accession>A0ABW7QIF6</accession>
<keyword evidence="4" id="KW-0808">Transferase</keyword>
<reference evidence="13 14" key="1">
    <citation type="submission" date="2024-10" db="EMBL/GenBank/DDBJ databases">
        <title>The Natural Products Discovery Center: Release of the First 8490 Sequenced Strains for Exploring Actinobacteria Biosynthetic Diversity.</title>
        <authorList>
            <person name="Kalkreuter E."/>
            <person name="Kautsar S.A."/>
            <person name="Yang D."/>
            <person name="Bader C.D."/>
            <person name="Teijaro C.N."/>
            <person name="Fluegel L."/>
            <person name="Davis C.M."/>
            <person name="Simpson J.R."/>
            <person name="Lauterbach L."/>
            <person name="Steele A.D."/>
            <person name="Gui C."/>
            <person name="Meng S."/>
            <person name="Li G."/>
            <person name="Viehrig K."/>
            <person name="Ye F."/>
            <person name="Su P."/>
            <person name="Kiefer A.F."/>
            <person name="Nichols A."/>
            <person name="Cepeda A.J."/>
            <person name="Yan W."/>
            <person name="Fan B."/>
            <person name="Jiang Y."/>
            <person name="Adhikari A."/>
            <person name="Zheng C.-J."/>
            <person name="Schuster L."/>
            <person name="Cowan T.M."/>
            <person name="Smanski M.J."/>
            <person name="Chevrette M.G."/>
            <person name="De Carvalho L.P.S."/>
            <person name="Shen B."/>
        </authorList>
    </citation>
    <scope>NUCLEOTIDE SEQUENCE [LARGE SCALE GENOMIC DNA]</scope>
    <source>
        <strain evidence="13 14">NPDC017990</strain>
    </source>
</reference>
<dbReference type="SUPFAM" id="SSF55874">
    <property type="entry name" value="ATPase domain of HSP90 chaperone/DNA topoisomerase II/histidine kinase"/>
    <property type="match status" value="1"/>
</dbReference>
<evidence type="ECO:0000256" key="4">
    <source>
        <dbReference type="ARBA" id="ARBA00022679"/>
    </source>
</evidence>
<keyword evidence="5" id="KW-0547">Nucleotide-binding</keyword>
<protein>
    <recommendedName>
        <fullName evidence="2">histidine kinase</fullName>
        <ecNumber evidence="2">2.7.13.3</ecNumber>
    </recommendedName>
</protein>
<dbReference type="InterPro" id="IPR003594">
    <property type="entry name" value="HATPase_dom"/>
</dbReference>
<feature type="compositionally biased region" description="Low complexity" evidence="9">
    <location>
        <begin position="419"/>
        <end position="432"/>
    </location>
</feature>
<evidence type="ECO:0000256" key="7">
    <source>
        <dbReference type="ARBA" id="ARBA00022840"/>
    </source>
</evidence>
<keyword evidence="10" id="KW-1133">Transmembrane helix</keyword>
<evidence type="ECO:0000256" key="3">
    <source>
        <dbReference type="ARBA" id="ARBA00022553"/>
    </source>
</evidence>
<dbReference type="Proteomes" id="UP001610818">
    <property type="component" value="Unassembled WGS sequence"/>
</dbReference>
<dbReference type="PANTHER" id="PTHR24421">
    <property type="entry name" value="NITRATE/NITRITE SENSOR PROTEIN NARX-RELATED"/>
    <property type="match status" value="1"/>
</dbReference>
<evidence type="ECO:0000256" key="1">
    <source>
        <dbReference type="ARBA" id="ARBA00000085"/>
    </source>
</evidence>
<evidence type="ECO:0000259" key="11">
    <source>
        <dbReference type="Pfam" id="PF02518"/>
    </source>
</evidence>
<evidence type="ECO:0000259" key="12">
    <source>
        <dbReference type="Pfam" id="PF07730"/>
    </source>
</evidence>
<sequence>MKWPIRWLGRSAVQDTILVAALVVLNIFVAVWSGYPREDHPRFGPWAGLGLQVTLVLALVVRRVWPLTVLGVAAAASVVMTLSAWLAPGLLVASKDASEVWVPLAAPFAAYSAVVYSSRPRVAWVLTGLLTLVATRLWELSFAVAASGVLLTAVPGLLGMYVGARRGLIAALTERAERAEREQFLLAERARAEERVRLAGEMHDVVTHRVSLMVLQAGALRVSSSDEVVRAEAEVLRAAGCQALEELRDLVGVLRSPESLEALESAELVMPSAGRGVGVEELRLSVLVEESRAVGVDVELDEVGDRSVWSPVVARTAYRVVQEALTNVRKHAPGSSVRVEVRYETGRVQLRVANSAATRALDTELASSGSGSGLKGLRQRVELVGGTFESGPTGSGFCIESVLPAYVPTTESWIHPEKPSGSSPSSSGALSG</sequence>
<feature type="transmembrane region" description="Helical" evidence="10">
    <location>
        <begin position="68"/>
        <end position="88"/>
    </location>
</feature>
<keyword evidence="10" id="KW-0812">Transmembrane</keyword>
<evidence type="ECO:0000256" key="10">
    <source>
        <dbReference type="SAM" id="Phobius"/>
    </source>
</evidence>
<evidence type="ECO:0000256" key="6">
    <source>
        <dbReference type="ARBA" id="ARBA00022777"/>
    </source>
</evidence>
<dbReference type="EC" id="2.7.13.3" evidence="2"/>
<keyword evidence="13" id="KW-0689">Ribosomal protein</keyword>
<feature type="domain" description="Histidine kinase/HSP90-like ATPase" evidence="11">
    <location>
        <begin position="315"/>
        <end position="404"/>
    </location>
</feature>
<proteinExistence type="predicted"/>
<feature type="region of interest" description="Disordered" evidence="9">
    <location>
        <begin position="412"/>
        <end position="432"/>
    </location>
</feature>
<keyword evidence="14" id="KW-1185">Reference proteome</keyword>
<dbReference type="GO" id="GO:0016301">
    <property type="term" value="F:kinase activity"/>
    <property type="evidence" value="ECO:0007669"/>
    <property type="project" value="UniProtKB-KW"/>
</dbReference>
<dbReference type="Gene3D" id="3.30.565.10">
    <property type="entry name" value="Histidine kinase-like ATPase, C-terminal domain"/>
    <property type="match status" value="1"/>
</dbReference>
<dbReference type="InterPro" id="IPR050482">
    <property type="entry name" value="Sensor_HK_TwoCompSys"/>
</dbReference>
<keyword evidence="13" id="KW-0687">Ribonucleoprotein</keyword>
<evidence type="ECO:0000313" key="13">
    <source>
        <dbReference type="EMBL" id="MFH8544747.1"/>
    </source>
</evidence>
<comment type="catalytic activity">
    <reaction evidence="1">
        <text>ATP + protein L-histidine = ADP + protein N-phospho-L-histidine.</text>
        <dbReference type="EC" id="2.7.13.3"/>
    </reaction>
</comment>
<gene>
    <name evidence="13" type="ORF">ACH4F9_07010</name>
</gene>